<evidence type="ECO:0000259" key="14">
    <source>
        <dbReference type="PROSITE" id="PS51199"/>
    </source>
</evidence>
<keyword evidence="3 13" id="KW-0235">DNA replication</keyword>
<dbReference type="OrthoDB" id="9773982at2"/>
<evidence type="ECO:0000256" key="4">
    <source>
        <dbReference type="ARBA" id="ARBA00022741"/>
    </source>
</evidence>
<dbReference type="Gene3D" id="3.40.50.300">
    <property type="entry name" value="P-loop containing nucleotide triphosphate hydrolases"/>
    <property type="match status" value="1"/>
</dbReference>
<feature type="domain" description="SF4 helicase" evidence="14">
    <location>
        <begin position="184"/>
        <end position="452"/>
    </location>
</feature>
<keyword evidence="5 13" id="KW-0378">Hydrolase</keyword>
<dbReference type="EC" id="5.6.2.3" evidence="12 13"/>
<evidence type="ECO:0000256" key="7">
    <source>
        <dbReference type="ARBA" id="ARBA00022840"/>
    </source>
</evidence>
<evidence type="ECO:0000256" key="5">
    <source>
        <dbReference type="ARBA" id="ARBA00022801"/>
    </source>
</evidence>
<dbReference type="Pfam" id="PF00772">
    <property type="entry name" value="DnaB"/>
    <property type="match status" value="1"/>
</dbReference>
<dbReference type="GO" id="GO:0005829">
    <property type="term" value="C:cytosol"/>
    <property type="evidence" value="ECO:0007669"/>
    <property type="project" value="TreeGrafter"/>
</dbReference>
<reference evidence="16" key="1">
    <citation type="submission" date="2015-11" db="EMBL/GenBank/DDBJ databases">
        <authorList>
            <person name="Seth-Smith H.M.B."/>
        </authorList>
    </citation>
    <scope>NUCLEOTIDE SEQUENCE [LARGE SCALE GENOMIC DNA]</scope>
    <source>
        <strain evidence="16">2013Ark11</strain>
    </source>
</reference>
<proteinExistence type="inferred from homology"/>
<dbReference type="NCBIfam" id="TIGR00665">
    <property type="entry name" value="DnaB"/>
    <property type="match status" value="1"/>
</dbReference>
<dbReference type="SMART" id="SM00382">
    <property type="entry name" value="AAA"/>
    <property type="match status" value="1"/>
</dbReference>
<keyword evidence="16" id="KW-1185">Reference proteome</keyword>
<keyword evidence="6 13" id="KW-0347">Helicase</keyword>
<keyword evidence="8 13" id="KW-0238">DNA-binding</keyword>
<dbReference type="PROSITE" id="PS51199">
    <property type="entry name" value="SF4_HELICASE"/>
    <property type="match status" value="1"/>
</dbReference>
<dbReference type="FunFam" id="3.40.50.300:FF:000076">
    <property type="entry name" value="Replicative DNA helicase"/>
    <property type="match status" value="1"/>
</dbReference>
<dbReference type="InterPro" id="IPR036185">
    <property type="entry name" value="DNA_heli_DnaB-like_N_sf"/>
</dbReference>
<dbReference type="STRING" id="1561003.Ark11_1089"/>
<evidence type="ECO:0000256" key="11">
    <source>
        <dbReference type="ARBA" id="ARBA00048954"/>
    </source>
</evidence>
<evidence type="ECO:0000256" key="3">
    <source>
        <dbReference type="ARBA" id="ARBA00022705"/>
    </source>
</evidence>
<dbReference type="PANTHER" id="PTHR30153">
    <property type="entry name" value="REPLICATIVE DNA HELICASE DNAB"/>
    <property type="match status" value="1"/>
</dbReference>
<protein>
    <recommendedName>
        <fullName evidence="12 13">Replicative DNA helicase</fullName>
        <ecNumber evidence="12 13">5.6.2.3</ecNumber>
    </recommendedName>
</protein>
<sequence length="454" mass="50825">MKNETIELKIPPHSVDAEQAVLGGLMLDSSVWDKVVDVLSESDFYRDDHRLIFSHIMKMIDLSRPIDLVTVSESLERSDHLEHVGGVAYLAAVTKNTPSAANIRHYAEIVRDRAILRRLITLSSEIAELAFHPRGRVASDILDESERKIFEIAERGGKGFTGFTDIQVVLDEVMERLQEIQESGPSNITGVPAGYADLDEMTSGFQPGDLIIIAGRPSMGKTAFSLNIAEYVAVQQMLPVGIFSMEMSNTQLAMRMISSMSRLNQRKVRNAQLTNDEWERLVTSFGLLKDAPIYIDESAALNSYEVRARVRRLHRHYGGKLGLVIVDYLQLMSSTGSQSDTRATAVSEISRSLKALAKEVNCPVIALSQLSRRVEERGDKRPQMNDLRESGAIEQDADLILMLYRDEYYNRDSREKGVCEVIIGKQRNGPVGTVRLHFSGDITRFENLAPVHAY</sequence>
<dbReference type="Gene3D" id="1.10.860.10">
    <property type="entry name" value="DNAb Helicase, Chain A"/>
    <property type="match status" value="1"/>
</dbReference>
<dbReference type="AlphaFoldDB" id="A0A0S4M2I7"/>
<dbReference type="PATRIC" id="fig|1561003.3.peg.1117"/>
<evidence type="ECO:0000256" key="12">
    <source>
        <dbReference type="NCBIfam" id="TIGR00665"/>
    </source>
</evidence>
<evidence type="ECO:0000256" key="2">
    <source>
        <dbReference type="ARBA" id="ARBA00022515"/>
    </source>
</evidence>
<dbReference type="GO" id="GO:0006269">
    <property type="term" value="P:DNA replication, synthesis of primer"/>
    <property type="evidence" value="ECO:0007669"/>
    <property type="project" value="UniProtKB-UniRule"/>
</dbReference>
<gene>
    <name evidence="15" type="primary">dnaB</name>
    <name evidence="15" type="ORF">Ark11_1089</name>
</gene>
<dbReference type="InterPro" id="IPR027417">
    <property type="entry name" value="P-loop_NTPase"/>
</dbReference>
<name>A0A0S4M2I7_9BURK</name>
<accession>A0A0S4M2I7</accession>
<dbReference type="GO" id="GO:1990077">
    <property type="term" value="C:primosome complex"/>
    <property type="evidence" value="ECO:0007669"/>
    <property type="project" value="UniProtKB-UniRule"/>
</dbReference>
<keyword evidence="4 13" id="KW-0547">Nucleotide-binding</keyword>
<dbReference type="CDD" id="cd00984">
    <property type="entry name" value="DnaB_C"/>
    <property type="match status" value="1"/>
</dbReference>
<keyword evidence="9" id="KW-0413">Isomerase</keyword>
<evidence type="ECO:0000256" key="13">
    <source>
        <dbReference type="RuleBase" id="RU362085"/>
    </source>
</evidence>
<dbReference type="SUPFAM" id="SSF52540">
    <property type="entry name" value="P-loop containing nucleoside triphosphate hydrolases"/>
    <property type="match status" value="1"/>
</dbReference>
<dbReference type="NCBIfam" id="NF004384">
    <property type="entry name" value="PRK05748.1"/>
    <property type="match status" value="1"/>
</dbReference>
<dbReference type="InterPro" id="IPR007692">
    <property type="entry name" value="DNA_helicase_DnaB"/>
</dbReference>
<evidence type="ECO:0000256" key="10">
    <source>
        <dbReference type="ARBA" id="ARBA00044932"/>
    </source>
</evidence>
<dbReference type="RefSeq" id="WP_092343857.1">
    <property type="nucleotide sequence ID" value="NZ_LN906597.1"/>
</dbReference>
<keyword evidence="2 13" id="KW-0639">Primosome</keyword>
<dbReference type="FunFam" id="1.10.860.10:FF:000001">
    <property type="entry name" value="Replicative DNA helicase"/>
    <property type="match status" value="1"/>
</dbReference>
<dbReference type="InterPro" id="IPR007694">
    <property type="entry name" value="DNA_helicase_DnaB-like_C"/>
</dbReference>
<dbReference type="GO" id="GO:0043139">
    <property type="term" value="F:5'-3' DNA helicase activity"/>
    <property type="evidence" value="ECO:0007669"/>
    <property type="project" value="UniProtKB-EC"/>
</dbReference>
<dbReference type="GO" id="GO:0003677">
    <property type="term" value="F:DNA binding"/>
    <property type="evidence" value="ECO:0007669"/>
    <property type="project" value="UniProtKB-UniRule"/>
</dbReference>
<dbReference type="InterPro" id="IPR003593">
    <property type="entry name" value="AAA+_ATPase"/>
</dbReference>
<evidence type="ECO:0000256" key="1">
    <source>
        <dbReference type="ARBA" id="ARBA00008428"/>
    </source>
</evidence>
<dbReference type="Proteomes" id="UP000198651">
    <property type="component" value="Chromosome I"/>
</dbReference>
<dbReference type="GO" id="GO:0042802">
    <property type="term" value="F:identical protein binding"/>
    <property type="evidence" value="ECO:0007669"/>
    <property type="project" value="UniProtKB-ARBA"/>
</dbReference>
<comment type="similarity">
    <text evidence="1 13">Belongs to the helicase family. DnaB subfamily.</text>
</comment>
<dbReference type="GO" id="GO:0016887">
    <property type="term" value="F:ATP hydrolysis activity"/>
    <property type="evidence" value="ECO:0007669"/>
    <property type="project" value="RHEA"/>
</dbReference>
<dbReference type="SUPFAM" id="SSF48024">
    <property type="entry name" value="N-terminal domain of DnaB helicase"/>
    <property type="match status" value="1"/>
</dbReference>
<dbReference type="GO" id="GO:0005524">
    <property type="term" value="F:ATP binding"/>
    <property type="evidence" value="ECO:0007669"/>
    <property type="project" value="UniProtKB-UniRule"/>
</dbReference>
<comment type="function">
    <text evidence="10 13">The main replicative DNA helicase, it participates in initiation and elongation during chromosome replication. Travels ahead of the DNA replisome, separating dsDNA into templates for DNA synthesis. A processive ATP-dependent 5'-3' DNA helicase it has DNA-dependent ATPase activity.</text>
</comment>
<dbReference type="PANTHER" id="PTHR30153:SF2">
    <property type="entry name" value="REPLICATIVE DNA HELICASE"/>
    <property type="match status" value="1"/>
</dbReference>
<evidence type="ECO:0000256" key="9">
    <source>
        <dbReference type="ARBA" id="ARBA00023235"/>
    </source>
</evidence>
<keyword evidence="7 13" id="KW-0067">ATP-binding</keyword>
<evidence type="ECO:0000256" key="6">
    <source>
        <dbReference type="ARBA" id="ARBA00022806"/>
    </source>
</evidence>
<evidence type="ECO:0000313" key="16">
    <source>
        <dbReference type="Proteomes" id="UP000198651"/>
    </source>
</evidence>
<dbReference type="EMBL" id="LN906597">
    <property type="protein sequence ID" value="CUT17902.1"/>
    <property type="molecule type" value="Genomic_DNA"/>
</dbReference>
<dbReference type="Pfam" id="PF03796">
    <property type="entry name" value="DnaB_C"/>
    <property type="match status" value="1"/>
</dbReference>
<comment type="catalytic activity">
    <reaction evidence="11 13">
        <text>ATP + H2O = ADP + phosphate + H(+)</text>
        <dbReference type="Rhea" id="RHEA:13065"/>
        <dbReference type="ChEBI" id="CHEBI:15377"/>
        <dbReference type="ChEBI" id="CHEBI:15378"/>
        <dbReference type="ChEBI" id="CHEBI:30616"/>
        <dbReference type="ChEBI" id="CHEBI:43474"/>
        <dbReference type="ChEBI" id="CHEBI:456216"/>
        <dbReference type="EC" id="5.6.2.3"/>
    </reaction>
</comment>
<dbReference type="InterPro" id="IPR007693">
    <property type="entry name" value="DNA_helicase_DnaB-like_N"/>
</dbReference>
<evidence type="ECO:0000256" key="8">
    <source>
        <dbReference type="ARBA" id="ARBA00023125"/>
    </source>
</evidence>
<organism evidence="15 16">
    <name type="scientific">Candidatus Ichthyocystis hellenicum</name>
    <dbReference type="NCBI Taxonomy" id="1561003"/>
    <lineage>
        <taxon>Bacteria</taxon>
        <taxon>Pseudomonadati</taxon>
        <taxon>Pseudomonadota</taxon>
        <taxon>Betaproteobacteria</taxon>
        <taxon>Burkholderiales</taxon>
        <taxon>Candidatus Ichthyocystis</taxon>
    </lineage>
</organism>
<evidence type="ECO:0000313" key="15">
    <source>
        <dbReference type="EMBL" id="CUT17902.1"/>
    </source>
</evidence>
<dbReference type="InterPro" id="IPR016136">
    <property type="entry name" value="DNA_helicase_N/primase_C"/>
</dbReference>